<dbReference type="InterPro" id="IPR050778">
    <property type="entry name" value="Cueball_EGF_LRP_Nidogen"/>
</dbReference>
<dbReference type="InterPro" id="IPR011042">
    <property type="entry name" value="6-blade_b-propeller_TolB-like"/>
</dbReference>
<dbReference type="PROSITE" id="PS51257">
    <property type="entry name" value="PROKAR_LIPOPROTEIN"/>
    <property type="match status" value="1"/>
</dbReference>
<dbReference type="EMBL" id="JBFDAA010000123">
    <property type="protein sequence ID" value="KAL1109916.1"/>
    <property type="molecule type" value="Genomic_DNA"/>
</dbReference>
<sequence length="173" mass="18963">MSREVSTGAHYWKPSALTWSLLWSGSCHSLLRGYSSEIAVLDSKLEVQFGSGIAIDCVDGRVYWSDIANQAIRSSKYDGTDIKDFSTIGISSPEGLTIDWINRNIYWTDSEFDTINMANLETGEGKVIASVGLVNPRGIAVHPWMSPNETEASPGLEMTEPDPEVIMSSISDI</sequence>
<evidence type="ECO:0000313" key="5">
    <source>
        <dbReference type="Proteomes" id="UP001558652"/>
    </source>
</evidence>
<evidence type="ECO:0000256" key="1">
    <source>
        <dbReference type="ARBA" id="ARBA00022536"/>
    </source>
</evidence>
<dbReference type="Gene3D" id="2.120.10.30">
    <property type="entry name" value="TolB, C-terminal domain"/>
    <property type="match status" value="1"/>
</dbReference>
<organism evidence="4 5">
    <name type="scientific">Ranatra chinensis</name>
    <dbReference type="NCBI Taxonomy" id="642074"/>
    <lineage>
        <taxon>Eukaryota</taxon>
        <taxon>Metazoa</taxon>
        <taxon>Ecdysozoa</taxon>
        <taxon>Arthropoda</taxon>
        <taxon>Hexapoda</taxon>
        <taxon>Insecta</taxon>
        <taxon>Pterygota</taxon>
        <taxon>Neoptera</taxon>
        <taxon>Paraneoptera</taxon>
        <taxon>Hemiptera</taxon>
        <taxon>Heteroptera</taxon>
        <taxon>Panheteroptera</taxon>
        <taxon>Nepomorpha</taxon>
        <taxon>Nepidae</taxon>
        <taxon>Ranatrinae</taxon>
        <taxon>Ranatra</taxon>
    </lineage>
</organism>
<reference evidence="4 5" key="1">
    <citation type="submission" date="2024-07" db="EMBL/GenBank/DDBJ databases">
        <title>Chromosome-level genome assembly of the water stick insect Ranatra chinensis (Heteroptera: Nepidae).</title>
        <authorList>
            <person name="Liu X."/>
        </authorList>
    </citation>
    <scope>NUCLEOTIDE SEQUENCE [LARGE SCALE GENOMIC DNA]</scope>
    <source>
        <strain evidence="4">Cailab_2021Rc</strain>
        <tissue evidence="4">Muscle</tissue>
    </source>
</reference>
<dbReference type="Proteomes" id="UP001558652">
    <property type="component" value="Unassembled WGS sequence"/>
</dbReference>
<feature type="repeat" description="LDL-receptor class B" evidence="3">
    <location>
        <begin position="60"/>
        <end position="102"/>
    </location>
</feature>
<dbReference type="AlphaFoldDB" id="A0ABD0XRW5"/>
<evidence type="ECO:0000256" key="3">
    <source>
        <dbReference type="PROSITE-ProRule" id="PRU00461"/>
    </source>
</evidence>
<accession>A0ABD0XRW5</accession>
<evidence type="ECO:0000313" key="4">
    <source>
        <dbReference type="EMBL" id="KAL1109916.1"/>
    </source>
</evidence>
<dbReference type="SMART" id="SM00135">
    <property type="entry name" value="LY"/>
    <property type="match status" value="2"/>
</dbReference>
<gene>
    <name evidence="4" type="ORF">AAG570_014150</name>
</gene>
<dbReference type="Pfam" id="PF00058">
    <property type="entry name" value="Ldl_recept_b"/>
    <property type="match status" value="2"/>
</dbReference>
<dbReference type="PROSITE" id="PS51120">
    <property type="entry name" value="LDLRB"/>
    <property type="match status" value="2"/>
</dbReference>
<dbReference type="SUPFAM" id="SSF63825">
    <property type="entry name" value="YWTD domain"/>
    <property type="match status" value="1"/>
</dbReference>
<proteinExistence type="predicted"/>
<dbReference type="InterPro" id="IPR000033">
    <property type="entry name" value="LDLR_classB_rpt"/>
</dbReference>
<comment type="caution">
    <text evidence="4">The sequence shown here is derived from an EMBL/GenBank/DDBJ whole genome shotgun (WGS) entry which is preliminary data.</text>
</comment>
<dbReference type="PANTHER" id="PTHR46513">
    <property type="entry name" value="VITELLOGENIN RECEPTOR-LIKE PROTEIN-RELATED-RELATED"/>
    <property type="match status" value="1"/>
</dbReference>
<feature type="repeat" description="LDL-receptor class B" evidence="3">
    <location>
        <begin position="103"/>
        <end position="145"/>
    </location>
</feature>
<protein>
    <submittedName>
        <fullName evidence="4">Uncharacterized protein</fullName>
    </submittedName>
</protein>
<keyword evidence="5" id="KW-1185">Reference proteome</keyword>
<keyword evidence="2" id="KW-0677">Repeat</keyword>
<evidence type="ECO:0000256" key="2">
    <source>
        <dbReference type="ARBA" id="ARBA00022737"/>
    </source>
</evidence>
<dbReference type="PANTHER" id="PTHR46513:SF13">
    <property type="entry name" value="EGF-LIKE DOMAIN-CONTAINING PROTEIN"/>
    <property type="match status" value="1"/>
</dbReference>
<name>A0ABD0XRW5_9HEMI</name>
<keyword evidence="1" id="KW-0245">EGF-like domain</keyword>